<keyword evidence="2" id="KW-0808">Transferase</keyword>
<dbReference type="PANTHER" id="PTHR43464">
    <property type="entry name" value="METHYLTRANSFERASE"/>
    <property type="match status" value="1"/>
</dbReference>
<dbReference type="InterPro" id="IPR029063">
    <property type="entry name" value="SAM-dependent_MTases_sf"/>
</dbReference>
<evidence type="ECO:0000259" key="1">
    <source>
        <dbReference type="Pfam" id="PF08241"/>
    </source>
</evidence>
<protein>
    <submittedName>
        <fullName evidence="2">Methyltransferase family protein</fullName>
    </submittedName>
</protein>
<evidence type="ECO:0000313" key="2">
    <source>
        <dbReference type="EMBL" id="CAA6828997.1"/>
    </source>
</evidence>
<dbReference type="InterPro" id="IPR013216">
    <property type="entry name" value="Methyltransf_11"/>
</dbReference>
<organism evidence="2">
    <name type="scientific">uncultured Aureispira sp</name>
    <dbReference type="NCBI Taxonomy" id="1331704"/>
    <lineage>
        <taxon>Bacteria</taxon>
        <taxon>Pseudomonadati</taxon>
        <taxon>Bacteroidota</taxon>
        <taxon>Saprospiria</taxon>
        <taxon>Saprospirales</taxon>
        <taxon>Saprospiraceae</taxon>
        <taxon>Aureispira</taxon>
        <taxon>environmental samples</taxon>
    </lineage>
</organism>
<sequence>MNLRDQVGNIDIYLLDQILKGRYDNGQRVLDAGCGGGRNLAYFLKEKWAVYGVDQNAEAVAAVQSLSKELFPQNPSTNFRVESVENLSFDANFFDVVICNAVLHFAENKAHFEAMLQSTWRVLKPGGHLFVRLASSIGIENRIIPLEQGRFLLPDESVRFLVDESTLLKYTKELDGILTEYIKTTNVQGLRCMTTWCLQKR</sequence>
<dbReference type="GO" id="GO:0032259">
    <property type="term" value="P:methylation"/>
    <property type="evidence" value="ECO:0007669"/>
    <property type="project" value="UniProtKB-KW"/>
</dbReference>
<accession>A0A6S6UHZ8</accession>
<name>A0A6S6UHZ8_9BACT</name>
<dbReference type="GO" id="GO:0010420">
    <property type="term" value="F:polyprenyldihydroxybenzoate methyltransferase activity"/>
    <property type="evidence" value="ECO:0007669"/>
    <property type="project" value="TreeGrafter"/>
</dbReference>
<reference evidence="2" key="1">
    <citation type="submission" date="2020-01" db="EMBL/GenBank/DDBJ databases">
        <authorList>
            <person name="Meier V. D."/>
            <person name="Meier V D."/>
        </authorList>
    </citation>
    <scope>NUCLEOTIDE SEQUENCE</scope>
    <source>
        <strain evidence="2">HLG_WM_MAG_10</strain>
    </source>
</reference>
<feature type="domain" description="Methyltransferase type 11" evidence="1">
    <location>
        <begin position="30"/>
        <end position="131"/>
    </location>
</feature>
<proteinExistence type="predicted"/>
<gene>
    <name evidence="2" type="ORF">HELGO_WM23348</name>
</gene>
<dbReference type="SUPFAM" id="SSF53335">
    <property type="entry name" value="S-adenosyl-L-methionine-dependent methyltransferases"/>
    <property type="match status" value="1"/>
</dbReference>
<dbReference type="PANTHER" id="PTHR43464:SF23">
    <property type="entry name" value="JUVENILE HORMONE ACID O-METHYLTRANSFERASE"/>
    <property type="match status" value="1"/>
</dbReference>
<dbReference type="Pfam" id="PF08241">
    <property type="entry name" value="Methyltransf_11"/>
    <property type="match status" value="1"/>
</dbReference>
<dbReference type="Gene3D" id="3.40.50.150">
    <property type="entry name" value="Vaccinia Virus protein VP39"/>
    <property type="match status" value="1"/>
</dbReference>
<dbReference type="AlphaFoldDB" id="A0A6S6UHZ8"/>
<dbReference type="CDD" id="cd02440">
    <property type="entry name" value="AdoMet_MTases"/>
    <property type="match status" value="1"/>
</dbReference>
<dbReference type="EMBL" id="CACVAQ010000452">
    <property type="protein sequence ID" value="CAA6828997.1"/>
    <property type="molecule type" value="Genomic_DNA"/>
</dbReference>
<keyword evidence="2" id="KW-0489">Methyltransferase</keyword>